<reference evidence="2 3" key="2">
    <citation type="submission" date="2019-01" db="EMBL/GenBank/DDBJ databases">
        <title>The decoding of complex shrimp genome reveals the adaptation for benthos swimmer, frequently molting mechanism and breeding impact on genome.</title>
        <authorList>
            <person name="Sun Y."/>
            <person name="Gao Y."/>
            <person name="Yu Y."/>
        </authorList>
    </citation>
    <scope>NUCLEOTIDE SEQUENCE [LARGE SCALE GENOMIC DNA]</scope>
    <source>
        <tissue evidence="2">Muscle</tissue>
    </source>
</reference>
<evidence type="ECO:0000313" key="2">
    <source>
        <dbReference type="EMBL" id="ROT80597.1"/>
    </source>
</evidence>
<protein>
    <submittedName>
        <fullName evidence="2">Uncharacterized protein</fullName>
    </submittedName>
</protein>
<proteinExistence type="predicted"/>
<keyword evidence="1" id="KW-0472">Membrane</keyword>
<accession>A0A423TVZ0</accession>
<keyword evidence="3" id="KW-1185">Reference proteome</keyword>
<dbReference type="Pfam" id="PF15013">
    <property type="entry name" value="CCSMST1"/>
    <property type="match status" value="1"/>
</dbReference>
<keyword evidence="1" id="KW-0812">Transmembrane</keyword>
<name>A0A423TVZ0_PENVA</name>
<dbReference type="AlphaFoldDB" id="A0A423TVZ0"/>
<dbReference type="OrthoDB" id="5783753at2759"/>
<keyword evidence="1" id="KW-1133">Transmembrane helix</keyword>
<comment type="caution">
    <text evidence="2">The sequence shown here is derived from an EMBL/GenBank/DDBJ whole genome shotgun (WGS) entry which is preliminary data.</text>
</comment>
<feature type="transmembrane region" description="Helical" evidence="1">
    <location>
        <begin position="83"/>
        <end position="102"/>
    </location>
</feature>
<organism evidence="2 3">
    <name type="scientific">Penaeus vannamei</name>
    <name type="common">Whiteleg shrimp</name>
    <name type="synonym">Litopenaeus vannamei</name>
    <dbReference type="NCBI Taxonomy" id="6689"/>
    <lineage>
        <taxon>Eukaryota</taxon>
        <taxon>Metazoa</taxon>
        <taxon>Ecdysozoa</taxon>
        <taxon>Arthropoda</taxon>
        <taxon>Crustacea</taxon>
        <taxon>Multicrustacea</taxon>
        <taxon>Malacostraca</taxon>
        <taxon>Eumalacostraca</taxon>
        <taxon>Eucarida</taxon>
        <taxon>Decapoda</taxon>
        <taxon>Dendrobranchiata</taxon>
        <taxon>Penaeoidea</taxon>
        <taxon>Penaeidae</taxon>
        <taxon>Penaeus</taxon>
    </lineage>
</organism>
<sequence length="142" mass="16797">MAAIGLGRTCCRISRSQVQRAILYVDRATPNHHHHFLHTETLAARSHARKNFSKLLHQPLRNQVQRRISDWNQKRSGIDQSRLQIVVINLSLGVFMIYFLWLREPNDIDEYMSRPIWERLPGIDPERAEQMMEMDRRLGLQV</sequence>
<gene>
    <name evidence="2" type="ORF">C7M84_000662</name>
</gene>
<reference evidence="2 3" key="1">
    <citation type="submission" date="2018-04" db="EMBL/GenBank/DDBJ databases">
        <authorList>
            <person name="Zhang X."/>
            <person name="Yuan J."/>
            <person name="Li F."/>
            <person name="Xiang J."/>
        </authorList>
    </citation>
    <scope>NUCLEOTIDE SEQUENCE [LARGE SCALE GENOMIC DNA]</scope>
    <source>
        <tissue evidence="2">Muscle</tissue>
    </source>
</reference>
<dbReference type="EMBL" id="QCYY01001101">
    <property type="protein sequence ID" value="ROT80597.1"/>
    <property type="molecule type" value="Genomic_DNA"/>
</dbReference>
<dbReference type="Proteomes" id="UP000283509">
    <property type="component" value="Unassembled WGS sequence"/>
</dbReference>
<dbReference type="InterPro" id="IPR029160">
    <property type="entry name" value="UQCC4"/>
</dbReference>
<evidence type="ECO:0000313" key="3">
    <source>
        <dbReference type="Proteomes" id="UP000283509"/>
    </source>
</evidence>
<evidence type="ECO:0000256" key="1">
    <source>
        <dbReference type="SAM" id="Phobius"/>
    </source>
</evidence>